<dbReference type="SUPFAM" id="SSF53756">
    <property type="entry name" value="UDP-Glycosyltransferase/glycogen phosphorylase"/>
    <property type="match status" value="1"/>
</dbReference>
<name>A0A6J6TYS8_9ZZZZ</name>
<accession>A0A6J6TYS8</accession>
<dbReference type="GO" id="GO:0016757">
    <property type="term" value="F:glycosyltransferase activity"/>
    <property type="evidence" value="ECO:0007669"/>
    <property type="project" value="InterPro"/>
</dbReference>
<organism evidence="3">
    <name type="scientific">freshwater metagenome</name>
    <dbReference type="NCBI Taxonomy" id="449393"/>
    <lineage>
        <taxon>unclassified sequences</taxon>
        <taxon>metagenomes</taxon>
        <taxon>ecological metagenomes</taxon>
    </lineage>
</organism>
<dbReference type="PANTHER" id="PTHR12526">
    <property type="entry name" value="GLYCOSYLTRANSFERASE"/>
    <property type="match status" value="1"/>
</dbReference>
<dbReference type="InterPro" id="IPR028098">
    <property type="entry name" value="Glyco_trans_4-like_N"/>
</dbReference>
<evidence type="ECO:0000259" key="1">
    <source>
        <dbReference type="Pfam" id="PF00534"/>
    </source>
</evidence>
<evidence type="ECO:0000259" key="2">
    <source>
        <dbReference type="Pfam" id="PF13579"/>
    </source>
</evidence>
<dbReference type="Pfam" id="PF13579">
    <property type="entry name" value="Glyco_trans_4_4"/>
    <property type="match status" value="1"/>
</dbReference>
<evidence type="ECO:0000313" key="3">
    <source>
        <dbReference type="EMBL" id="CAB4751934.1"/>
    </source>
</evidence>
<feature type="domain" description="Glycosyltransferase subfamily 4-like N-terminal" evidence="2">
    <location>
        <begin position="76"/>
        <end position="241"/>
    </location>
</feature>
<feature type="domain" description="Glycosyl transferase family 1" evidence="1">
    <location>
        <begin position="250"/>
        <end position="413"/>
    </location>
</feature>
<reference evidence="3" key="1">
    <citation type="submission" date="2020-05" db="EMBL/GenBank/DDBJ databases">
        <authorList>
            <person name="Chiriac C."/>
            <person name="Salcher M."/>
            <person name="Ghai R."/>
            <person name="Kavagutti S V."/>
        </authorList>
    </citation>
    <scope>NUCLEOTIDE SEQUENCE</scope>
</reference>
<protein>
    <submittedName>
        <fullName evidence="3">Unannotated protein</fullName>
    </submittedName>
</protein>
<gene>
    <name evidence="3" type="ORF">UFOPK2844_00480</name>
</gene>
<dbReference type="Pfam" id="PF00534">
    <property type="entry name" value="Glycos_transf_1"/>
    <property type="match status" value="1"/>
</dbReference>
<dbReference type="PANTHER" id="PTHR12526:SF638">
    <property type="entry name" value="SPORE COAT PROTEIN SA"/>
    <property type="match status" value="1"/>
</dbReference>
<dbReference type="Gene3D" id="3.40.50.2000">
    <property type="entry name" value="Glycogen Phosphorylase B"/>
    <property type="match status" value="2"/>
</dbReference>
<dbReference type="EMBL" id="CAEZZG010000005">
    <property type="protein sequence ID" value="CAB4751934.1"/>
    <property type="molecule type" value="Genomic_DNA"/>
</dbReference>
<dbReference type="InterPro" id="IPR001296">
    <property type="entry name" value="Glyco_trans_1"/>
</dbReference>
<sequence>MSATTRFRNAFFLASAPQQISRISEKLIKSLFPIKFLNSKLGTNQKLQERRYNHLVTNPVTKKIKVMRIIARMNVGGPAVQISGLMRHFDETKFEQILVTGYCAEDESDYLETSATDITATRIEGLGRSISLFGDLKSLLQLIKLIRKFKPDVVHTHTAKAGVVGRIASLLSGHRSVRIHTFHGHLLHGYFGKFKTQLVIVLERSLALFTTKIFAVGSKVRDDLVQAKIAKSSKFVVMPPGLELRNIPTREEALAALGLNQANMYVSFIGRITQIKRPDRFLEVVEESKKRNLNLNFIVAGAGDLLEQTIKTAKAKDLPITFLGWREDIELILAASDIVILTSDNEGMPLSLIQAGMAGKPVVSTNVGSVSEIVLDGSSGFITDFNPTHFTDALARLRNDPNLAKAMGQTAKEITTSKFGVMRLVNDHQNIYQTLC</sequence>
<proteinExistence type="predicted"/>
<dbReference type="AlphaFoldDB" id="A0A6J6TYS8"/>